<feature type="domain" description="Alpha-D-phosphohexomutase C-terminal" evidence="9">
    <location>
        <begin position="376"/>
        <end position="441"/>
    </location>
</feature>
<comment type="function">
    <text evidence="6 8">Catalyzes the conversion of glucosamine-6-phosphate to glucosamine-1-phosphate.</text>
</comment>
<name>A0ABV3SUU8_9ACTN</name>
<comment type="caution">
    <text evidence="13">The sequence shown here is derived from an EMBL/GenBank/DDBJ whole genome shotgun (WGS) entry which is preliminary data.</text>
</comment>
<dbReference type="RefSeq" id="WP_367991429.1">
    <property type="nucleotide sequence ID" value="NZ_JBFPJR010000004.1"/>
</dbReference>
<dbReference type="EC" id="5.4.2.10" evidence="6 8"/>
<evidence type="ECO:0000256" key="8">
    <source>
        <dbReference type="RuleBase" id="RU004327"/>
    </source>
</evidence>
<feature type="modified residue" description="Phosphoserine" evidence="6">
    <location>
        <position position="105"/>
    </location>
</feature>
<feature type="domain" description="Alpha-D-phosphohexomutase alpha/beta/alpha" evidence="10">
    <location>
        <begin position="3"/>
        <end position="136"/>
    </location>
</feature>
<reference evidence="13 14" key="1">
    <citation type="submission" date="2024-07" db="EMBL/GenBank/DDBJ databases">
        <authorList>
            <person name="Lee S."/>
            <person name="Kang M."/>
        </authorList>
    </citation>
    <scope>NUCLEOTIDE SEQUENCE [LARGE SCALE GENOMIC DNA]</scope>
    <source>
        <strain evidence="13 14">DS6</strain>
    </source>
</reference>
<feature type="binding site" evidence="6">
    <location>
        <position position="246"/>
    </location>
    <ligand>
        <name>Mg(2+)</name>
        <dbReference type="ChEBI" id="CHEBI:18420"/>
    </ligand>
</feature>
<dbReference type="Pfam" id="PF02878">
    <property type="entry name" value="PGM_PMM_I"/>
    <property type="match status" value="1"/>
</dbReference>
<evidence type="ECO:0000259" key="11">
    <source>
        <dbReference type="Pfam" id="PF02879"/>
    </source>
</evidence>
<evidence type="ECO:0000256" key="6">
    <source>
        <dbReference type="HAMAP-Rule" id="MF_01554"/>
    </source>
</evidence>
<comment type="PTM">
    <text evidence="6">Activated by phosphorylation.</text>
</comment>
<feature type="binding site" evidence="6">
    <location>
        <position position="242"/>
    </location>
    <ligand>
        <name>Mg(2+)</name>
        <dbReference type="ChEBI" id="CHEBI:18420"/>
    </ligand>
</feature>
<feature type="domain" description="Alpha-D-phosphohexomutase alpha/beta/alpha" evidence="11">
    <location>
        <begin position="161"/>
        <end position="255"/>
    </location>
</feature>
<dbReference type="HAMAP" id="MF_01554_B">
    <property type="entry name" value="GlmM_B"/>
    <property type="match status" value="1"/>
</dbReference>
<feature type="active site" description="Phosphoserine intermediate" evidence="6">
    <location>
        <position position="105"/>
    </location>
</feature>
<proteinExistence type="inferred from homology"/>
<protein>
    <recommendedName>
        <fullName evidence="6 8">Phosphoglucosamine mutase</fullName>
        <ecNumber evidence="6 8">5.4.2.10</ecNumber>
    </recommendedName>
</protein>
<dbReference type="InterPro" id="IPR050060">
    <property type="entry name" value="Phosphoglucosamine_mutase"/>
</dbReference>
<dbReference type="GO" id="GO:0008966">
    <property type="term" value="F:phosphoglucosamine mutase activity"/>
    <property type="evidence" value="ECO:0007669"/>
    <property type="project" value="UniProtKB-EC"/>
</dbReference>
<dbReference type="Pfam" id="PF02879">
    <property type="entry name" value="PGM_PMM_II"/>
    <property type="match status" value="1"/>
</dbReference>
<dbReference type="SUPFAM" id="SSF53738">
    <property type="entry name" value="Phosphoglucomutase, first 3 domains"/>
    <property type="match status" value="3"/>
</dbReference>
<dbReference type="InterPro" id="IPR036900">
    <property type="entry name" value="A-D-PHexomutase_C_sf"/>
</dbReference>
<evidence type="ECO:0000259" key="12">
    <source>
        <dbReference type="Pfam" id="PF02880"/>
    </source>
</evidence>
<comment type="similarity">
    <text evidence="1 6 7">Belongs to the phosphohexose mutase family.</text>
</comment>
<dbReference type="InterPro" id="IPR005844">
    <property type="entry name" value="A-D-PHexomutase_a/b/a-I"/>
</dbReference>
<dbReference type="InterPro" id="IPR006352">
    <property type="entry name" value="GlmM_bact"/>
</dbReference>
<keyword evidence="14" id="KW-1185">Reference proteome</keyword>
<dbReference type="PANTHER" id="PTHR42946">
    <property type="entry name" value="PHOSPHOHEXOSE MUTASE"/>
    <property type="match status" value="1"/>
</dbReference>
<evidence type="ECO:0000256" key="5">
    <source>
        <dbReference type="ARBA" id="ARBA00023235"/>
    </source>
</evidence>
<evidence type="ECO:0000256" key="1">
    <source>
        <dbReference type="ARBA" id="ARBA00010231"/>
    </source>
</evidence>
<organism evidence="13 14">
    <name type="scientific">Nocardioides eburneus</name>
    <dbReference type="NCBI Taxonomy" id="3231482"/>
    <lineage>
        <taxon>Bacteria</taxon>
        <taxon>Bacillati</taxon>
        <taxon>Actinomycetota</taxon>
        <taxon>Actinomycetes</taxon>
        <taxon>Propionibacteriales</taxon>
        <taxon>Nocardioidaceae</taxon>
        <taxon>Nocardioides</taxon>
    </lineage>
</organism>
<dbReference type="NCBIfam" id="TIGR01455">
    <property type="entry name" value="glmM"/>
    <property type="match status" value="1"/>
</dbReference>
<evidence type="ECO:0000256" key="2">
    <source>
        <dbReference type="ARBA" id="ARBA00022553"/>
    </source>
</evidence>
<dbReference type="InterPro" id="IPR005846">
    <property type="entry name" value="A-D-PHexomutase_a/b/a-III"/>
</dbReference>
<evidence type="ECO:0000259" key="10">
    <source>
        <dbReference type="Pfam" id="PF02878"/>
    </source>
</evidence>
<evidence type="ECO:0000259" key="9">
    <source>
        <dbReference type="Pfam" id="PF00408"/>
    </source>
</evidence>
<keyword evidence="4 6" id="KW-0460">Magnesium</keyword>
<evidence type="ECO:0000256" key="4">
    <source>
        <dbReference type="ARBA" id="ARBA00022842"/>
    </source>
</evidence>
<dbReference type="PRINTS" id="PR00509">
    <property type="entry name" value="PGMPMM"/>
</dbReference>
<dbReference type="Gene3D" id="3.40.120.10">
    <property type="entry name" value="Alpha-D-Glucose-1,6-Bisphosphate, subunit A, domain 3"/>
    <property type="match status" value="3"/>
</dbReference>
<dbReference type="Pfam" id="PF02880">
    <property type="entry name" value="PGM_PMM_III"/>
    <property type="match status" value="1"/>
</dbReference>
<gene>
    <name evidence="6 13" type="primary">glmM</name>
    <name evidence="13" type="ORF">AB3X52_03700</name>
</gene>
<dbReference type="SUPFAM" id="SSF55957">
    <property type="entry name" value="Phosphoglucomutase, C-terminal domain"/>
    <property type="match status" value="1"/>
</dbReference>
<dbReference type="Gene3D" id="3.30.310.50">
    <property type="entry name" value="Alpha-D-phosphohexomutase, C-terminal domain"/>
    <property type="match status" value="1"/>
</dbReference>
<evidence type="ECO:0000313" key="14">
    <source>
        <dbReference type="Proteomes" id="UP001556631"/>
    </source>
</evidence>
<dbReference type="InterPro" id="IPR005843">
    <property type="entry name" value="A-D-PHexomutase_C"/>
</dbReference>
<accession>A0ABV3SUU8</accession>
<dbReference type="PROSITE" id="PS00710">
    <property type="entry name" value="PGM_PMM"/>
    <property type="match status" value="1"/>
</dbReference>
<dbReference type="InterPro" id="IPR005841">
    <property type="entry name" value="Alpha-D-phosphohexomutase_SF"/>
</dbReference>
<dbReference type="Pfam" id="PF00408">
    <property type="entry name" value="PGM_PMM_IV"/>
    <property type="match status" value="1"/>
</dbReference>
<keyword evidence="5 6" id="KW-0413">Isomerase</keyword>
<comment type="catalytic activity">
    <reaction evidence="6 8">
        <text>alpha-D-glucosamine 1-phosphate = D-glucosamine 6-phosphate</text>
        <dbReference type="Rhea" id="RHEA:23424"/>
        <dbReference type="ChEBI" id="CHEBI:58516"/>
        <dbReference type="ChEBI" id="CHEBI:58725"/>
        <dbReference type="EC" id="5.4.2.10"/>
    </reaction>
</comment>
<evidence type="ECO:0000313" key="13">
    <source>
        <dbReference type="EMBL" id="MEX0426713.1"/>
    </source>
</evidence>
<dbReference type="InterPro" id="IPR016066">
    <property type="entry name" value="A-D-PHexomutase_CS"/>
</dbReference>
<comment type="cofactor">
    <cofactor evidence="6">
        <name>Mg(2+)</name>
        <dbReference type="ChEBI" id="CHEBI:18420"/>
    </cofactor>
    <text evidence="6">Binds 1 Mg(2+) ion per subunit.</text>
</comment>
<dbReference type="CDD" id="cd05802">
    <property type="entry name" value="GlmM"/>
    <property type="match status" value="1"/>
</dbReference>
<dbReference type="PANTHER" id="PTHR42946:SF1">
    <property type="entry name" value="PHOSPHOGLUCOMUTASE (ALPHA-D-GLUCOSE-1,6-BISPHOSPHATE-DEPENDENT)"/>
    <property type="match status" value="1"/>
</dbReference>
<keyword evidence="3 6" id="KW-0479">Metal-binding</keyword>
<feature type="domain" description="Alpha-D-phosphohexomutase alpha/beta/alpha" evidence="12">
    <location>
        <begin position="259"/>
        <end position="367"/>
    </location>
</feature>
<dbReference type="InterPro" id="IPR016055">
    <property type="entry name" value="A-D-PHexomutase_a/b/a-I/II/III"/>
</dbReference>
<evidence type="ECO:0000256" key="3">
    <source>
        <dbReference type="ARBA" id="ARBA00022723"/>
    </source>
</evidence>
<dbReference type="EMBL" id="JBFPJR010000004">
    <property type="protein sequence ID" value="MEX0426713.1"/>
    <property type="molecule type" value="Genomic_DNA"/>
</dbReference>
<feature type="binding site" evidence="6">
    <location>
        <position position="244"/>
    </location>
    <ligand>
        <name>Mg(2+)</name>
        <dbReference type="ChEBI" id="CHEBI:18420"/>
    </ligand>
</feature>
<feature type="binding site" description="via phosphate group" evidence="6">
    <location>
        <position position="105"/>
    </location>
    <ligand>
        <name>Mg(2+)</name>
        <dbReference type="ChEBI" id="CHEBI:18420"/>
    </ligand>
</feature>
<sequence>MARLFGTDGVRGRANGEILTAALALDLASSAALVLTEEGGFRDRKPVAVVGRDPRISGEFLQAAVAAGLASAGVDVIDLGVIPTPGIAYLTGALDADLGVVITASHNPMPDNGIKFLQRGGLKLDDALEDRIQARLGQPWQRPTGADVGRISARETAVEEYVGYLVATLTRPLAGLKVVVDCADGAASVSGPLALTNAGATVIAIHDDPNGLTINDGSGSTHPEALQKAVLEHNADVGFAFDGDADRCLAVDAQGNLVDGDQLIAILALDLAESGRLPDDTVVVTVMSNLGFLQAMQAAGIRVRQTSVGDRYVLEEMRAHGYAIGGEQSGHIILSDHATTGDGTLTALHVLQRMIATGKSLAELAGAVVRLPQVLVNVADVDKGRCGADDGVLAAVAAEEAALGGQGRVLLRPSGTENLVRVMVEAPSHEEAQSVAERLADVVRARLSL</sequence>
<dbReference type="Proteomes" id="UP001556631">
    <property type="component" value="Unassembled WGS sequence"/>
</dbReference>
<dbReference type="InterPro" id="IPR005845">
    <property type="entry name" value="A-D-PHexomutase_a/b/a-II"/>
</dbReference>
<keyword evidence="2 6" id="KW-0597">Phosphoprotein</keyword>
<evidence type="ECO:0000256" key="7">
    <source>
        <dbReference type="RuleBase" id="RU004326"/>
    </source>
</evidence>